<dbReference type="Proteomes" id="UP000020492">
    <property type="component" value="Unassembled WGS sequence"/>
</dbReference>
<reference evidence="4 5" key="1">
    <citation type="submission" date="2014-03" db="EMBL/GenBank/DDBJ databases">
        <title>Draft genome sequence of Deinococcus phoenicis 1P10ME.</title>
        <authorList>
            <person name="Stepanov V.G."/>
            <person name="Vaishampayan P."/>
            <person name="Venkateswaran K."/>
            <person name="Fox G.E."/>
        </authorList>
    </citation>
    <scope>NUCLEOTIDE SEQUENCE [LARGE SCALE GENOMIC DNA]</scope>
    <source>
        <strain evidence="4 5">1P10ME</strain>
    </source>
</reference>
<proteinExistence type="predicted"/>
<dbReference type="Gene3D" id="3.40.630.30">
    <property type="match status" value="1"/>
</dbReference>
<evidence type="ECO:0000313" key="5">
    <source>
        <dbReference type="Proteomes" id="UP000020492"/>
    </source>
</evidence>
<dbReference type="InterPro" id="IPR016181">
    <property type="entry name" value="Acyl_CoA_acyltransferase"/>
</dbReference>
<dbReference type="PANTHER" id="PTHR43877:SF2">
    <property type="entry name" value="AMINOALKYLPHOSPHONATE N-ACETYLTRANSFERASE-RELATED"/>
    <property type="match status" value="1"/>
</dbReference>
<feature type="domain" description="N-acetyltransferase" evidence="3">
    <location>
        <begin position="1"/>
        <end position="167"/>
    </location>
</feature>
<keyword evidence="2" id="KW-0012">Acyltransferase</keyword>
<evidence type="ECO:0000313" key="4">
    <source>
        <dbReference type="EMBL" id="EYB68065.1"/>
    </source>
</evidence>
<sequence length="167" mass="18005">MIRRREPEDLPACVTALRQVYAADGYPSRWPDDPAAWLTPTGEQAAWVTVAGTGEVWGHGLLRRGGQDALPWMQAEQLRPDEVAYVGRLFVAPAGRGSGAGAALLAAALAFARAEGWRVALEVVAEAGAALRLYEREGWRRVATAPAGWRNGRGEHPTMHVYLAPPA</sequence>
<accession>A0A016QPN1</accession>
<dbReference type="STRING" id="1476583.DEIPH_ctg028orf0003"/>
<gene>
    <name evidence="4" type="ORF">DEIPH_ctg028orf0003</name>
</gene>
<dbReference type="PANTHER" id="PTHR43877">
    <property type="entry name" value="AMINOALKYLPHOSPHONATE N-ACETYLTRANSFERASE-RELATED-RELATED"/>
    <property type="match status" value="1"/>
</dbReference>
<comment type="caution">
    <text evidence="4">The sequence shown here is derived from an EMBL/GenBank/DDBJ whole genome shotgun (WGS) entry which is preliminary data.</text>
</comment>
<dbReference type="SUPFAM" id="SSF55729">
    <property type="entry name" value="Acyl-CoA N-acyltransferases (Nat)"/>
    <property type="match status" value="1"/>
</dbReference>
<dbReference type="AlphaFoldDB" id="A0A016QPN1"/>
<dbReference type="RefSeq" id="WP_034357177.1">
    <property type="nucleotide sequence ID" value="NZ_JHAC01000028.1"/>
</dbReference>
<organism evidence="4 5">
    <name type="scientific">Deinococcus phoenicis</name>
    <dbReference type="NCBI Taxonomy" id="1476583"/>
    <lineage>
        <taxon>Bacteria</taxon>
        <taxon>Thermotogati</taxon>
        <taxon>Deinococcota</taxon>
        <taxon>Deinococci</taxon>
        <taxon>Deinococcales</taxon>
        <taxon>Deinococcaceae</taxon>
        <taxon>Deinococcus</taxon>
    </lineage>
</organism>
<dbReference type="eggNOG" id="COG0456">
    <property type="taxonomic scope" value="Bacteria"/>
</dbReference>
<dbReference type="Pfam" id="PF00583">
    <property type="entry name" value="Acetyltransf_1"/>
    <property type="match status" value="1"/>
</dbReference>
<keyword evidence="5" id="KW-1185">Reference proteome</keyword>
<dbReference type="InterPro" id="IPR000182">
    <property type="entry name" value="GNAT_dom"/>
</dbReference>
<dbReference type="InterPro" id="IPR050832">
    <property type="entry name" value="Bact_Acetyltransf"/>
</dbReference>
<evidence type="ECO:0000259" key="3">
    <source>
        <dbReference type="PROSITE" id="PS51186"/>
    </source>
</evidence>
<name>A0A016QPN1_9DEIO</name>
<evidence type="ECO:0000256" key="1">
    <source>
        <dbReference type="ARBA" id="ARBA00022679"/>
    </source>
</evidence>
<evidence type="ECO:0000256" key="2">
    <source>
        <dbReference type="ARBA" id="ARBA00023315"/>
    </source>
</evidence>
<keyword evidence="1" id="KW-0808">Transferase</keyword>
<protein>
    <recommendedName>
        <fullName evidence="3">N-acetyltransferase domain-containing protein</fullName>
    </recommendedName>
</protein>
<dbReference type="PROSITE" id="PS51186">
    <property type="entry name" value="GNAT"/>
    <property type="match status" value="1"/>
</dbReference>
<dbReference type="EMBL" id="JHAC01000028">
    <property type="protein sequence ID" value="EYB68065.1"/>
    <property type="molecule type" value="Genomic_DNA"/>
</dbReference>
<dbReference type="GO" id="GO:0016747">
    <property type="term" value="F:acyltransferase activity, transferring groups other than amino-acyl groups"/>
    <property type="evidence" value="ECO:0007669"/>
    <property type="project" value="InterPro"/>
</dbReference>
<dbReference type="OrthoDB" id="4458954at2"/>
<dbReference type="PATRIC" id="fig|1476583.3.peg.1854"/>